<protein>
    <submittedName>
        <fullName evidence="1">Uncharacterized protein</fullName>
    </submittedName>
</protein>
<comment type="caution">
    <text evidence="1">The sequence shown here is derived from an EMBL/GenBank/DDBJ whole genome shotgun (WGS) entry which is preliminary data.</text>
</comment>
<organism evidence="1 2">
    <name type="scientific">Turicibacter sanguinis</name>
    <dbReference type="NCBI Taxonomy" id="154288"/>
    <lineage>
        <taxon>Bacteria</taxon>
        <taxon>Bacillati</taxon>
        <taxon>Bacillota</taxon>
        <taxon>Erysipelotrichia</taxon>
        <taxon>Erysipelotrichales</taxon>
        <taxon>Turicibacteraceae</taxon>
        <taxon>Turicibacter</taxon>
    </lineage>
</organism>
<accession>A0A9X4XH63</accession>
<gene>
    <name evidence="1" type="ORF">GMA92_13975</name>
</gene>
<sequence length="136" mass="15631">MQIYNSEIKSIMKLCSVQMIMKPGSNLMDGTIKVTVDMNVWPNPEDVAKQIKDNALKKHKHRFVTALDGTRDKICVICGIRAKQANRTYDTITTDSEAYEMAEELEKCLKLDKVTIFRQHVEWHCIGEREDGELTI</sequence>
<evidence type="ECO:0000313" key="1">
    <source>
        <dbReference type="EMBL" id="MTK22520.1"/>
    </source>
</evidence>
<name>A0A9X4XH63_9FIRM</name>
<proteinExistence type="predicted"/>
<dbReference type="Proteomes" id="UP000487649">
    <property type="component" value="Unassembled WGS sequence"/>
</dbReference>
<dbReference type="AlphaFoldDB" id="A0A9X4XH63"/>
<reference evidence="1 2" key="1">
    <citation type="journal article" date="2019" name="Nat. Med.">
        <title>A library of human gut bacterial isolates paired with longitudinal multiomics data enables mechanistic microbiome research.</title>
        <authorList>
            <person name="Poyet M."/>
            <person name="Groussin M."/>
            <person name="Gibbons S.M."/>
            <person name="Avila-Pacheco J."/>
            <person name="Jiang X."/>
            <person name="Kearney S.M."/>
            <person name="Perrotta A.R."/>
            <person name="Berdy B."/>
            <person name="Zhao S."/>
            <person name="Lieberman T.D."/>
            <person name="Swanson P.K."/>
            <person name="Smith M."/>
            <person name="Roesemann S."/>
            <person name="Alexander J.E."/>
            <person name="Rich S.A."/>
            <person name="Livny J."/>
            <person name="Vlamakis H."/>
            <person name="Clish C."/>
            <person name="Bullock K."/>
            <person name="Deik A."/>
            <person name="Scott J."/>
            <person name="Pierce K.A."/>
            <person name="Xavier R.J."/>
            <person name="Alm E.J."/>
        </authorList>
    </citation>
    <scope>NUCLEOTIDE SEQUENCE [LARGE SCALE GENOMIC DNA]</scope>
    <source>
        <strain evidence="1 2">BIOML-A198</strain>
    </source>
</reference>
<evidence type="ECO:0000313" key="2">
    <source>
        <dbReference type="Proteomes" id="UP000487649"/>
    </source>
</evidence>
<dbReference type="EMBL" id="WMQE01000041">
    <property type="protein sequence ID" value="MTK22520.1"/>
    <property type="molecule type" value="Genomic_DNA"/>
</dbReference>